<sequence length="72" mass="8672">MEMDFEFTFSEVENLIVGFSEFVEQDYDLHEVLLEYDSLAEFDDRELFELIKSDADFYNKIKELYKIQNGLL</sequence>
<reference evidence="1 2" key="1">
    <citation type="submission" date="2015-06" db="EMBL/GenBank/DDBJ databases">
        <title>Genome sequence of Pseudoalteromonas peptidolytica.</title>
        <authorList>
            <person name="Xie B.-B."/>
            <person name="Rong J.-C."/>
            <person name="Qin Q.-L."/>
            <person name="Zhang Y.-Z."/>
        </authorList>
    </citation>
    <scope>NUCLEOTIDE SEQUENCE [LARGE SCALE GENOMIC DNA]</scope>
    <source>
        <strain evidence="1 2">F12-50-A1</strain>
    </source>
</reference>
<name>A0A8I0MSK8_9GAMM</name>
<gene>
    <name evidence="1" type="ORF">PPEP_a2659</name>
</gene>
<organism evidence="1 2">
    <name type="scientific">Pseudoalteromonas peptidolytica F12-50-A1</name>
    <dbReference type="NCBI Taxonomy" id="1315280"/>
    <lineage>
        <taxon>Bacteria</taxon>
        <taxon>Pseudomonadati</taxon>
        <taxon>Pseudomonadota</taxon>
        <taxon>Gammaproteobacteria</taxon>
        <taxon>Alteromonadales</taxon>
        <taxon>Pseudoalteromonadaceae</taxon>
        <taxon>Pseudoalteromonas</taxon>
    </lineage>
</organism>
<dbReference type="Proteomes" id="UP000660708">
    <property type="component" value="Unassembled WGS sequence"/>
</dbReference>
<dbReference type="AlphaFoldDB" id="A0A8I0MSK8"/>
<proteinExistence type="predicted"/>
<evidence type="ECO:0000313" key="1">
    <source>
        <dbReference type="EMBL" id="MBE0344961.1"/>
    </source>
</evidence>
<evidence type="ECO:0000313" key="2">
    <source>
        <dbReference type="Proteomes" id="UP000660708"/>
    </source>
</evidence>
<accession>A0A8I0MSK8</accession>
<dbReference type="EMBL" id="AQHF01000018">
    <property type="protein sequence ID" value="MBE0344961.1"/>
    <property type="molecule type" value="Genomic_DNA"/>
</dbReference>
<dbReference type="RefSeq" id="WP_167508216.1">
    <property type="nucleotide sequence ID" value="NZ_AQHF01000018.1"/>
</dbReference>
<protein>
    <submittedName>
        <fullName evidence="1">Uncharacterized protein</fullName>
    </submittedName>
</protein>
<keyword evidence="2" id="KW-1185">Reference proteome</keyword>
<comment type="caution">
    <text evidence="1">The sequence shown here is derived from an EMBL/GenBank/DDBJ whole genome shotgun (WGS) entry which is preliminary data.</text>
</comment>